<gene>
    <name evidence="2" type="ORF">M378DRAFT_19132</name>
</gene>
<sequence>MQLKPSAEPSTHHLLARVVHRTEQRQEMIGLASIHPGVASHCCPVSVTTTARITPQGGIEALASIVPALDPKVPTVKDVTRDISSLSLDAQSNIDDYEAPPSIFCPRPILTNIGDHRSTSSPPIPFPKPQINIDDYEAVSPTPRLQPNRMPLPRVPVTSDYKAPQDRLRYAYSDHFYKRDKSSVRSKQGASPQPGLA</sequence>
<dbReference type="Proteomes" id="UP000054549">
    <property type="component" value="Unassembled WGS sequence"/>
</dbReference>
<name>A0A0C2WC95_AMAMK</name>
<protein>
    <submittedName>
        <fullName evidence="2">Uncharacterized protein</fullName>
    </submittedName>
</protein>
<keyword evidence="3" id="KW-1185">Reference proteome</keyword>
<reference evidence="2 3" key="1">
    <citation type="submission" date="2014-04" db="EMBL/GenBank/DDBJ databases">
        <title>Evolutionary Origins and Diversification of the Mycorrhizal Mutualists.</title>
        <authorList>
            <consortium name="DOE Joint Genome Institute"/>
            <consortium name="Mycorrhizal Genomics Consortium"/>
            <person name="Kohler A."/>
            <person name="Kuo A."/>
            <person name="Nagy L.G."/>
            <person name="Floudas D."/>
            <person name="Copeland A."/>
            <person name="Barry K.W."/>
            <person name="Cichocki N."/>
            <person name="Veneault-Fourrey C."/>
            <person name="LaButti K."/>
            <person name="Lindquist E.A."/>
            <person name="Lipzen A."/>
            <person name="Lundell T."/>
            <person name="Morin E."/>
            <person name="Murat C."/>
            <person name="Riley R."/>
            <person name="Ohm R."/>
            <person name="Sun H."/>
            <person name="Tunlid A."/>
            <person name="Henrissat B."/>
            <person name="Grigoriev I.V."/>
            <person name="Hibbett D.S."/>
            <person name="Martin F."/>
        </authorList>
    </citation>
    <scope>NUCLEOTIDE SEQUENCE [LARGE SCALE GENOMIC DNA]</scope>
    <source>
        <strain evidence="2 3">Koide BX008</strain>
    </source>
</reference>
<proteinExistence type="predicted"/>
<dbReference type="AlphaFoldDB" id="A0A0C2WC95"/>
<dbReference type="EMBL" id="KN818885">
    <property type="protein sequence ID" value="KIL54201.1"/>
    <property type="molecule type" value="Genomic_DNA"/>
</dbReference>
<evidence type="ECO:0000256" key="1">
    <source>
        <dbReference type="SAM" id="MobiDB-lite"/>
    </source>
</evidence>
<evidence type="ECO:0000313" key="3">
    <source>
        <dbReference type="Proteomes" id="UP000054549"/>
    </source>
</evidence>
<evidence type="ECO:0000313" key="2">
    <source>
        <dbReference type="EMBL" id="KIL54201.1"/>
    </source>
</evidence>
<dbReference type="InParanoid" id="A0A0C2WC95"/>
<organism evidence="2 3">
    <name type="scientific">Amanita muscaria (strain Koide BX008)</name>
    <dbReference type="NCBI Taxonomy" id="946122"/>
    <lineage>
        <taxon>Eukaryota</taxon>
        <taxon>Fungi</taxon>
        <taxon>Dikarya</taxon>
        <taxon>Basidiomycota</taxon>
        <taxon>Agaricomycotina</taxon>
        <taxon>Agaricomycetes</taxon>
        <taxon>Agaricomycetidae</taxon>
        <taxon>Agaricales</taxon>
        <taxon>Pluteineae</taxon>
        <taxon>Amanitaceae</taxon>
        <taxon>Amanita</taxon>
    </lineage>
</organism>
<feature type="region of interest" description="Disordered" evidence="1">
    <location>
        <begin position="139"/>
        <end position="166"/>
    </location>
</feature>
<dbReference type="HOGENOM" id="CLU_1383828_0_0_1"/>
<accession>A0A0C2WC95</accession>